<dbReference type="InterPro" id="IPR029030">
    <property type="entry name" value="Caspase-like_dom_sf"/>
</dbReference>
<dbReference type="EMBL" id="FTPD01000009">
    <property type="protein sequence ID" value="SIT54588.1"/>
    <property type="molecule type" value="Genomic_DNA"/>
</dbReference>
<dbReference type="Pfam" id="PF00656">
    <property type="entry name" value="Peptidase_C14"/>
    <property type="match status" value="1"/>
</dbReference>
<dbReference type="Gene3D" id="1.10.101.10">
    <property type="entry name" value="PGBD-like superfamily/PGBD"/>
    <property type="match status" value="1"/>
</dbReference>
<evidence type="ECO:0000313" key="3">
    <source>
        <dbReference type="EMBL" id="SIT54588.1"/>
    </source>
</evidence>
<sequence length="468" mass="50517">MRLFNIALAVIALIGGLEVAWAEKRVALVIGNSNYQRVARLPNPNNDAADMANLLSKVGFKVSRKIDLDHTAFRKALQEFGREAEGADFAIIFFAGHGVEVENRNFLVPTDVSLSADSDVEFEAIPLDLVMNALSRVSGVRVVLLDACRDNPFIAAMRRSNATRSIGRGLAAIEPAAGTLVGYAAKEGTTAFDGAGRNSPYTAGLLAHLGEPGVDIQFVFRKVRDTVLAATGGKQEPFTYGSLPGREIFIAPPRGATAVSPANNSSRDASLTEIELWTSIRGSKSSGALKDYLQLYPDGLFVPLARLQIQQLENADHQSDASQEDAPNELAKRIQRELGRVGCNPGNPDGIWGGRTREALRRFARYSGAEIDMAKPTTIALKKLEESTARVCPVVARPNSIEEPRQANNPNTRPRPTTEQQRAAATPSASGPARVCRAETRDECRVRARAAGARRGSGFCRDPITICE</sequence>
<dbReference type="Gene3D" id="3.40.50.1460">
    <property type="match status" value="1"/>
</dbReference>
<dbReference type="PANTHER" id="PTHR22576">
    <property type="entry name" value="MUCOSA ASSOCIATED LYMPHOID TISSUE LYMPHOMA TRANSLOCATION PROTEIN 1/PARACASPASE"/>
    <property type="match status" value="1"/>
</dbReference>
<evidence type="ECO:0000259" key="2">
    <source>
        <dbReference type="PROSITE" id="PS50208"/>
    </source>
</evidence>
<dbReference type="Proteomes" id="UP000188388">
    <property type="component" value="Unassembled WGS sequence"/>
</dbReference>
<feature type="region of interest" description="Disordered" evidence="1">
    <location>
        <begin position="396"/>
        <end position="437"/>
    </location>
</feature>
<feature type="domain" description="Caspase family p20" evidence="2">
    <location>
        <begin position="23"/>
        <end position="100"/>
    </location>
</feature>
<dbReference type="InterPro" id="IPR036366">
    <property type="entry name" value="PGBDSf"/>
</dbReference>
<name>A0A1R3V5S6_9HYPH</name>
<proteinExistence type="predicted"/>
<dbReference type="RefSeq" id="WP_077375903.1">
    <property type="nucleotide sequence ID" value="NZ_FTPD01000009.1"/>
</dbReference>
<accession>A0A1R3V5S6</accession>
<feature type="compositionally biased region" description="Polar residues" evidence="1">
    <location>
        <begin position="406"/>
        <end position="429"/>
    </location>
</feature>
<dbReference type="InterPro" id="IPR052039">
    <property type="entry name" value="Caspase-related_regulators"/>
</dbReference>
<dbReference type="PANTHER" id="PTHR22576:SF37">
    <property type="entry name" value="MUCOSA-ASSOCIATED LYMPHOID TISSUE LYMPHOMA TRANSLOCATION PROTEIN 1"/>
    <property type="match status" value="1"/>
</dbReference>
<protein>
    <recommendedName>
        <fullName evidence="2">Caspase family p20 domain-containing protein</fullName>
    </recommendedName>
</protein>
<dbReference type="GO" id="GO:0006508">
    <property type="term" value="P:proteolysis"/>
    <property type="evidence" value="ECO:0007669"/>
    <property type="project" value="InterPro"/>
</dbReference>
<dbReference type="GO" id="GO:0004197">
    <property type="term" value="F:cysteine-type endopeptidase activity"/>
    <property type="evidence" value="ECO:0007669"/>
    <property type="project" value="InterPro"/>
</dbReference>
<dbReference type="PROSITE" id="PS50208">
    <property type="entry name" value="CASPASE_P20"/>
    <property type="match status" value="1"/>
</dbReference>
<dbReference type="InterPro" id="IPR036365">
    <property type="entry name" value="PGBD-like_sf"/>
</dbReference>
<dbReference type="AlphaFoldDB" id="A0A1R3V5S6"/>
<organism evidence="3 4">
    <name type="scientific">Mesorhizobium prunaredense</name>
    <dbReference type="NCBI Taxonomy" id="1631249"/>
    <lineage>
        <taxon>Bacteria</taxon>
        <taxon>Pseudomonadati</taxon>
        <taxon>Pseudomonadota</taxon>
        <taxon>Alphaproteobacteria</taxon>
        <taxon>Hyphomicrobiales</taxon>
        <taxon>Phyllobacteriaceae</taxon>
        <taxon>Mesorhizobium</taxon>
    </lineage>
</organism>
<dbReference type="STRING" id="1631249.BQ8794_170081"/>
<evidence type="ECO:0000256" key="1">
    <source>
        <dbReference type="SAM" id="MobiDB-lite"/>
    </source>
</evidence>
<dbReference type="InterPro" id="IPR001309">
    <property type="entry name" value="Pept_C14_p20"/>
</dbReference>
<evidence type="ECO:0000313" key="4">
    <source>
        <dbReference type="Proteomes" id="UP000188388"/>
    </source>
</evidence>
<keyword evidence="4" id="KW-1185">Reference proteome</keyword>
<dbReference type="InterPro" id="IPR011600">
    <property type="entry name" value="Pept_C14_caspase"/>
</dbReference>
<reference evidence="4" key="1">
    <citation type="submission" date="2017-01" db="EMBL/GenBank/DDBJ databases">
        <authorList>
            <person name="Brunel B."/>
        </authorList>
    </citation>
    <scope>NUCLEOTIDE SEQUENCE [LARGE SCALE GENOMIC DNA]</scope>
</reference>
<dbReference type="SUPFAM" id="SSF47090">
    <property type="entry name" value="PGBD-like"/>
    <property type="match status" value="1"/>
</dbReference>
<dbReference type="SUPFAM" id="SSF52129">
    <property type="entry name" value="Caspase-like"/>
    <property type="match status" value="1"/>
</dbReference>
<gene>
    <name evidence="3" type="ORF">BQ8794_170081</name>
</gene>